<gene>
    <name evidence="1" type="ORF">GOCE00092_LOCUS20852</name>
</gene>
<evidence type="ECO:0000313" key="1">
    <source>
        <dbReference type="EMBL" id="CAD9299251.1"/>
    </source>
</evidence>
<organism evidence="1">
    <name type="scientific">Grammatophora oceanica</name>
    <dbReference type="NCBI Taxonomy" id="210454"/>
    <lineage>
        <taxon>Eukaryota</taxon>
        <taxon>Sar</taxon>
        <taxon>Stramenopiles</taxon>
        <taxon>Ochrophyta</taxon>
        <taxon>Bacillariophyta</taxon>
        <taxon>Fragilariophyceae</taxon>
        <taxon>Fragilariophycidae</taxon>
        <taxon>Rhabdonematales</taxon>
        <taxon>Grammatophoraceae</taxon>
        <taxon>Grammatophora</taxon>
    </lineage>
</organism>
<name>A0A7S1VGL2_9STRA</name>
<proteinExistence type="predicted"/>
<dbReference type="AlphaFoldDB" id="A0A7S1VGL2"/>
<dbReference type="EMBL" id="HBGK01039963">
    <property type="protein sequence ID" value="CAD9299251.1"/>
    <property type="molecule type" value="Transcribed_RNA"/>
</dbReference>
<accession>A0A7S1VGL2</accession>
<sequence>MIACRSNEESRRGLQVAAAIVLLHGLLLALSADALIVPPSSTTFLRGEESLTCRSLGFPCRSVVKRSEKCFPITTRKNTSRSFPAKDNARFTRANCSMGLMALSSLYHDLPKTHEKFNSNRAQACATMIEANEAPHSSRSSSITTTSLASPVAVTMWMTALLLSATESFAMTAPEEINASVVATTSTTTGDDGLVTSAGKWFFVAYVAVSLAAGLKEAVTRIQNWSSKKARNEDGK</sequence>
<reference evidence="1" key="1">
    <citation type="submission" date="2021-01" db="EMBL/GenBank/DDBJ databases">
        <authorList>
            <person name="Corre E."/>
            <person name="Pelletier E."/>
            <person name="Niang G."/>
            <person name="Scheremetjew M."/>
            <person name="Finn R."/>
            <person name="Kale V."/>
            <person name="Holt S."/>
            <person name="Cochrane G."/>
            <person name="Meng A."/>
            <person name="Brown T."/>
            <person name="Cohen L."/>
        </authorList>
    </citation>
    <scope>NUCLEOTIDE SEQUENCE</scope>
    <source>
        <strain evidence="1">CCMP 410</strain>
    </source>
</reference>
<protein>
    <submittedName>
        <fullName evidence="1">Uncharacterized protein</fullName>
    </submittedName>
</protein>